<reference evidence="1" key="2">
    <citation type="submission" date="2023-05" db="EMBL/GenBank/DDBJ databases">
        <authorList>
            <consortium name="Lawrence Berkeley National Laboratory"/>
            <person name="Steindorff A."/>
            <person name="Hensen N."/>
            <person name="Bonometti L."/>
            <person name="Westerberg I."/>
            <person name="Brannstrom I.O."/>
            <person name="Guillou S."/>
            <person name="Cros-Aarteil S."/>
            <person name="Calhoun S."/>
            <person name="Haridas S."/>
            <person name="Kuo A."/>
            <person name="Mondo S."/>
            <person name="Pangilinan J."/>
            <person name="Riley R."/>
            <person name="Labutti K."/>
            <person name="Andreopoulos B."/>
            <person name="Lipzen A."/>
            <person name="Chen C."/>
            <person name="Yanf M."/>
            <person name="Daum C."/>
            <person name="Ng V."/>
            <person name="Clum A."/>
            <person name="Ohm R."/>
            <person name="Martin F."/>
            <person name="Silar P."/>
            <person name="Natvig D."/>
            <person name="Lalanne C."/>
            <person name="Gautier V."/>
            <person name="Ament-Velasquez S.L."/>
            <person name="Kruys A."/>
            <person name="Hutchinson M.I."/>
            <person name="Powell A.J."/>
            <person name="Barry K."/>
            <person name="Miller A.N."/>
            <person name="Grigoriev I.V."/>
            <person name="Debuchy R."/>
            <person name="Gladieux P."/>
            <person name="Thoren M.H."/>
            <person name="Johannesson H."/>
        </authorList>
    </citation>
    <scope>NUCLEOTIDE SEQUENCE</scope>
    <source>
        <strain evidence="1">PSN309</strain>
    </source>
</reference>
<comment type="caution">
    <text evidence="1">The sequence shown here is derived from an EMBL/GenBank/DDBJ whole genome shotgun (WGS) entry which is preliminary data.</text>
</comment>
<proteinExistence type="predicted"/>
<accession>A0AAN6WIB4</accession>
<gene>
    <name evidence="1" type="ORF">QBC35DRAFT_468152</name>
</gene>
<dbReference type="Proteomes" id="UP001302126">
    <property type="component" value="Unassembled WGS sequence"/>
</dbReference>
<name>A0AAN6WIB4_9PEZI</name>
<organism evidence="1 2">
    <name type="scientific">Podospora australis</name>
    <dbReference type="NCBI Taxonomy" id="1536484"/>
    <lineage>
        <taxon>Eukaryota</taxon>
        <taxon>Fungi</taxon>
        <taxon>Dikarya</taxon>
        <taxon>Ascomycota</taxon>
        <taxon>Pezizomycotina</taxon>
        <taxon>Sordariomycetes</taxon>
        <taxon>Sordariomycetidae</taxon>
        <taxon>Sordariales</taxon>
        <taxon>Podosporaceae</taxon>
        <taxon>Podospora</taxon>
    </lineage>
</organism>
<dbReference type="AlphaFoldDB" id="A0AAN6WIB4"/>
<evidence type="ECO:0000313" key="1">
    <source>
        <dbReference type="EMBL" id="KAK4182366.1"/>
    </source>
</evidence>
<protein>
    <submittedName>
        <fullName evidence="1">Uncharacterized protein</fullName>
    </submittedName>
</protein>
<dbReference type="EMBL" id="MU864672">
    <property type="protein sequence ID" value="KAK4182366.1"/>
    <property type="molecule type" value="Genomic_DNA"/>
</dbReference>
<keyword evidence="2" id="KW-1185">Reference proteome</keyword>
<reference evidence="1" key="1">
    <citation type="journal article" date="2023" name="Mol. Phylogenet. Evol.">
        <title>Genome-scale phylogeny and comparative genomics of the fungal order Sordariales.</title>
        <authorList>
            <person name="Hensen N."/>
            <person name="Bonometti L."/>
            <person name="Westerberg I."/>
            <person name="Brannstrom I.O."/>
            <person name="Guillou S."/>
            <person name="Cros-Aarteil S."/>
            <person name="Calhoun S."/>
            <person name="Haridas S."/>
            <person name="Kuo A."/>
            <person name="Mondo S."/>
            <person name="Pangilinan J."/>
            <person name="Riley R."/>
            <person name="LaButti K."/>
            <person name="Andreopoulos B."/>
            <person name="Lipzen A."/>
            <person name="Chen C."/>
            <person name="Yan M."/>
            <person name="Daum C."/>
            <person name="Ng V."/>
            <person name="Clum A."/>
            <person name="Steindorff A."/>
            <person name="Ohm R.A."/>
            <person name="Martin F."/>
            <person name="Silar P."/>
            <person name="Natvig D.O."/>
            <person name="Lalanne C."/>
            <person name="Gautier V."/>
            <person name="Ament-Velasquez S.L."/>
            <person name="Kruys A."/>
            <person name="Hutchinson M.I."/>
            <person name="Powell A.J."/>
            <person name="Barry K."/>
            <person name="Miller A.N."/>
            <person name="Grigoriev I.V."/>
            <person name="Debuchy R."/>
            <person name="Gladieux P."/>
            <person name="Hiltunen Thoren M."/>
            <person name="Johannesson H."/>
        </authorList>
    </citation>
    <scope>NUCLEOTIDE SEQUENCE</scope>
    <source>
        <strain evidence="1">PSN309</strain>
    </source>
</reference>
<sequence length="691" mass="78160">MAGVPPNQQTAATSQSIMGELTMMQNDFTTGHGWSNVQTGATQVVTGLGFELRPSLSAGRSFPTDRTLHMPRTLKTMKPANEHNPEELVGRPVTPEREVKEEAMSDNWSSVRRKRIKRTGGWLIDIFDPVVRETMSPNAKAIQRYNTTTETENSVQALNFSSAFMGDGPWPVTMDQNAQKFIELVNYDYEQLAKLINDKHHTVEELLKTTNQLKGYTRNVLRAASSGELDQAQLGSLFQRYNETCLTLQSTGSRQGRHAPDTWVDNCVRNMLSSDKEGGLSNMCMEPGQKDPQLAEWPKTRAHRHRAPGVAEGSTASLYPSDFQDPPPFPLEKKLEDARNRVAGDMRATWGARGKDPWWPLSVRVSTLAFQIHHHNILDESVIVADETLKSIGRYNGPKNWQDWFNAAYEALYPGVLASDAQWIVQILTDKGKLAKSLRERLRCHAAFLSHVCNLRYWTHRRQKDGARQDPYEMGEYWTWLKVLQDTTHTPIDAYDPTGCWYQYGRLFAQKCREICQILNNSTGSAQLPADLKDLDGLAWFFLQHVQDIRLKPKPSQPDPPQPMSVYQALQRPFIWPKYSYAQKKSDGDASYFRSIRWTAWVPTDPQKPRDPELMKGRQINGLGGPMDWYEDELVVATRALHIDSIYETDDLPPIKRPDPPPLQAPGGGTFTTGTNLMNPNASAFLPTGTF</sequence>
<evidence type="ECO:0000313" key="2">
    <source>
        <dbReference type="Proteomes" id="UP001302126"/>
    </source>
</evidence>